<evidence type="ECO:0000256" key="1">
    <source>
        <dbReference type="ARBA" id="ARBA00022729"/>
    </source>
</evidence>
<keyword evidence="4" id="KW-1185">Reference proteome</keyword>
<evidence type="ECO:0000313" key="3">
    <source>
        <dbReference type="EMBL" id="TKI03403.1"/>
    </source>
</evidence>
<dbReference type="NCBIfam" id="TIGR01414">
    <property type="entry name" value="autotrans_barl"/>
    <property type="match status" value="1"/>
</dbReference>
<dbReference type="NCBIfam" id="TIGR04393">
    <property type="entry name" value="rpt_T5SS_PEPC"/>
    <property type="match status" value="5"/>
</dbReference>
<dbReference type="InterPro" id="IPR030895">
    <property type="entry name" value="T5SS_PEPC_rpt"/>
</dbReference>
<dbReference type="Pfam" id="PF18883">
    <property type="entry name" value="AC_1"/>
    <property type="match status" value="1"/>
</dbReference>
<reference evidence="3 4" key="1">
    <citation type="submission" date="2019-04" db="EMBL/GenBank/DDBJ databases">
        <authorList>
            <person name="Li M."/>
            <person name="Gao C."/>
        </authorList>
    </citation>
    <scope>NUCLEOTIDE SEQUENCE [LARGE SCALE GENOMIC DNA]</scope>
    <source>
        <strain evidence="3 4">BGMRC 2031</strain>
    </source>
</reference>
<dbReference type="InterPro" id="IPR011050">
    <property type="entry name" value="Pectin_lyase_fold/virulence"/>
</dbReference>
<dbReference type="NCBIfam" id="TIGR02601">
    <property type="entry name" value="autotrns_rpt"/>
    <property type="match status" value="1"/>
</dbReference>
<dbReference type="CDD" id="cd01344">
    <property type="entry name" value="PL2_Passenger_AT"/>
    <property type="match status" value="1"/>
</dbReference>
<sequence>MKKKTQMLVIRQVSVSLFLTLFINHNAVAYISYSGNVVPAPPWGDQWSTDQTIIVGDTVSGQLSVADGSQLSSGGAIIANYNSSIPSEVTVENAGSIWTIAGDFIIGQSGAAIVSVQDKGQISVLNGVVEIGNGFASYLYVRNPDTMLTTDAAILVGNTGTGSMIISNGGAVSAETVFVAQGQDAVGNLSVSGENSRLTVADVLHIGEGGKGTLNISAGGKITQNNSAVLGVSAGSDGTASVEGATSQWLIGGSLLIGNFGTGSVSIADGGTVTTTGYTALGINTGSSGNLLVSGSGSMLETSRLDVGTQGEATLVIANGGTIIDNLGIIGDRESTGSVLVTGGHSLWQNLAPLYVGGFAAGTGSGELTISDDARVQAAQVYIARYAGATGIINIGSAPGGAPTAAGYIDSPIILFGGGDGTLNFNHATNDYRFDSAITGDGRVNVLAGDTVFTASNTYSGVTTISGGDLRAGGDNVFSPNSTYDVDTGGTLDTHGYSQTLGDLRNAGIVSLQGDSAGARLTINGDYTGANGVLSFNTALGGDDSPSDRLIITGDTAGTSYVRVNNLGGSGAATLEGIPLIEVGGSPTASLSRKAVSPPGLMTII</sequence>
<evidence type="ECO:0000313" key="4">
    <source>
        <dbReference type="Proteomes" id="UP000305202"/>
    </source>
</evidence>
<dbReference type="InterPro" id="IPR012332">
    <property type="entry name" value="Autotransporter_pectin_lyase_C"/>
</dbReference>
<organism evidence="3 4">
    <name type="scientific">Martelella alba</name>
    <dbReference type="NCBI Taxonomy" id="2590451"/>
    <lineage>
        <taxon>Bacteria</taxon>
        <taxon>Pseudomonadati</taxon>
        <taxon>Pseudomonadota</taxon>
        <taxon>Alphaproteobacteria</taxon>
        <taxon>Hyphomicrobiales</taxon>
        <taxon>Aurantimonadaceae</taxon>
        <taxon>Martelella</taxon>
    </lineage>
</organism>
<dbReference type="Proteomes" id="UP000305202">
    <property type="component" value="Unassembled WGS sequence"/>
</dbReference>
<dbReference type="SUPFAM" id="SSF51126">
    <property type="entry name" value="Pectin lyase-like"/>
    <property type="match status" value="1"/>
</dbReference>
<dbReference type="PANTHER" id="PTHR12338">
    <property type="entry name" value="AUTOTRANSPORTER"/>
    <property type="match status" value="1"/>
</dbReference>
<comment type="caution">
    <text evidence="3">The sequence shown here is derived from an EMBL/GenBank/DDBJ whole genome shotgun (WGS) entry which is preliminary data.</text>
</comment>
<evidence type="ECO:0000259" key="2">
    <source>
        <dbReference type="Pfam" id="PF18883"/>
    </source>
</evidence>
<protein>
    <submittedName>
        <fullName evidence="3">Autotransporter outer membrane beta-barrel domain-containing protein</fullName>
    </submittedName>
</protein>
<feature type="domain" description="Autochaperone" evidence="2">
    <location>
        <begin position="515"/>
        <end position="585"/>
    </location>
</feature>
<dbReference type="Gene3D" id="2.160.20.20">
    <property type="match status" value="1"/>
</dbReference>
<dbReference type="InterPro" id="IPR013425">
    <property type="entry name" value="Autotrns_rpt"/>
</dbReference>
<name>A0ABY2SGP7_9HYPH</name>
<dbReference type="PANTHER" id="PTHR12338:SF5">
    <property type="entry name" value="ANTIGEN 43-RELATED"/>
    <property type="match status" value="1"/>
</dbReference>
<gene>
    <name evidence="3" type="ORF">FCN80_21755</name>
</gene>
<proteinExistence type="predicted"/>
<dbReference type="InterPro" id="IPR006315">
    <property type="entry name" value="OM_autotransptr_brl_dom"/>
</dbReference>
<dbReference type="EMBL" id="SZPQ01000045">
    <property type="protein sequence ID" value="TKI03403.1"/>
    <property type="molecule type" value="Genomic_DNA"/>
</dbReference>
<accession>A0ABY2SGP7</accession>
<dbReference type="InterPro" id="IPR050909">
    <property type="entry name" value="Bact_Autotransporter_VF"/>
</dbReference>
<dbReference type="InterPro" id="IPR043990">
    <property type="entry name" value="AC_1"/>
</dbReference>
<keyword evidence="1" id="KW-0732">Signal</keyword>